<dbReference type="InterPro" id="IPR007485">
    <property type="entry name" value="LPS_assembly_LptE"/>
</dbReference>
<accession>A0ABV3L3B8</accession>
<dbReference type="EMBL" id="JBFBVU010000003">
    <property type="protein sequence ID" value="MEV8466069.1"/>
    <property type="molecule type" value="Genomic_DNA"/>
</dbReference>
<evidence type="ECO:0000313" key="1">
    <source>
        <dbReference type="EMBL" id="MEV8466069.1"/>
    </source>
</evidence>
<dbReference type="RefSeq" id="WP_366191876.1">
    <property type="nucleotide sequence ID" value="NZ_JBFBVU010000003.1"/>
</dbReference>
<keyword evidence="2" id="KW-1185">Reference proteome</keyword>
<proteinExistence type="predicted"/>
<dbReference type="Gene3D" id="3.30.160.150">
    <property type="entry name" value="Lipoprotein like domain"/>
    <property type="match status" value="1"/>
</dbReference>
<comment type="caution">
    <text evidence="1">The sequence shown here is derived from an EMBL/GenBank/DDBJ whole genome shotgun (WGS) entry which is preliminary data.</text>
</comment>
<keyword evidence="1" id="KW-0449">Lipoprotein</keyword>
<evidence type="ECO:0000313" key="2">
    <source>
        <dbReference type="Proteomes" id="UP001553161"/>
    </source>
</evidence>
<gene>
    <name evidence="1" type="primary">lptE</name>
    <name evidence="1" type="ORF">AB0T83_04625</name>
</gene>
<sequence>MWWSETSPGPTRRGTLAALAAVLVASACEFTPVYAPGGQGAALSGNVDVAFQNGNVEFSLGQALQDRLGPPQSPRYRLSYTLRTRSERVAITTAQSTNQFNLIGVATYQLVDTSTGGVAMSGRVDGFSSYNSSGISVSTQAAERDGYDRLTVILADKIMSRLIAGPELSR</sequence>
<reference evidence="1 2" key="1">
    <citation type="submission" date="2024-07" db="EMBL/GenBank/DDBJ databases">
        <authorList>
            <person name="Kang M."/>
        </authorList>
    </citation>
    <scope>NUCLEOTIDE SEQUENCE [LARGE SCALE GENOMIC DNA]</scope>
    <source>
        <strain evidence="1 2">DFM31</strain>
    </source>
</reference>
<name>A0ABV3L3B8_9RHOB</name>
<dbReference type="Pfam" id="PF04390">
    <property type="entry name" value="LptE"/>
    <property type="match status" value="1"/>
</dbReference>
<dbReference type="Proteomes" id="UP001553161">
    <property type="component" value="Unassembled WGS sequence"/>
</dbReference>
<organism evidence="1 2">
    <name type="scientific">Meridianimarinicoccus marinus</name>
    <dbReference type="NCBI Taxonomy" id="3231483"/>
    <lineage>
        <taxon>Bacteria</taxon>
        <taxon>Pseudomonadati</taxon>
        <taxon>Pseudomonadota</taxon>
        <taxon>Alphaproteobacteria</taxon>
        <taxon>Rhodobacterales</taxon>
        <taxon>Paracoccaceae</taxon>
        <taxon>Meridianimarinicoccus</taxon>
    </lineage>
</organism>
<protein>
    <submittedName>
        <fullName evidence="1">LPS assembly lipoprotein LptE</fullName>
    </submittedName>
</protein>